<comment type="caution">
    <text evidence="1">The sequence shown here is derived from an EMBL/GenBank/DDBJ whole genome shotgun (WGS) entry which is preliminary data.</text>
</comment>
<dbReference type="EMBL" id="BJUT01000044">
    <property type="protein sequence ID" value="GEK77801.1"/>
    <property type="molecule type" value="Genomic_DNA"/>
</dbReference>
<dbReference type="InterPro" id="IPR029058">
    <property type="entry name" value="AB_hydrolase_fold"/>
</dbReference>
<evidence type="ECO:0000313" key="1">
    <source>
        <dbReference type="EMBL" id="GEK77801.1"/>
    </source>
</evidence>
<sequence>MKKPLVIGLIFLLFLTGFKSTNNLPVQYKPNDELVVLAHGLGRSDWAMRYFAQQLKRAHYKVCSLNYASLGQSVEAVFTQTTTQINACIANASKVHFVGHSLGGLVIRAYLQNNPRVFNGNTLGNVVLIGTPNKGSELANHLNGSWLMHIAGGVSQSLITGSKSLGNTINELDIDLGVIAGAKASTLTQHYFKGKNDGLVSVESTKLRAC</sequence>
<gene>
    <name evidence="1" type="ORF">PAT01_31050</name>
</gene>
<dbReference type="Pfam" id="PF02089">
    <property type="entry name" value="Palm_thioest"/>
    <property type="match status" value="1"/>
</dbReference>
<keyword evidence="2" id="KW-1185">Reference proteome</keyword>
<dbReference type="Gene3D" id="3.40.50.1820">
    <property type="entry name" value="alpha/beta hydrolase"/>
    <property type="match status" value="1"/>
</dbReference>
<name>A0ABQ0UH83_PSEAF</name>
<dbReference type="SUPFAM" id="SSF53474">
    <property type="entry name" value="alpha/beta-Hydrolases"/>
    <property type="match status" value="1"/>
</dbReference>
<protein>
    <recommendedName>
        <fullName evidence="3">Lipase</fullName>
    </recommendedName>
</protein>
<dbReference type="PANTHER" id="PTHR37946:SF1">
    <property type="entry name" value="SLL1969 PROTEIN"/>
    <property type="match status" value="1"/>
</dbReference>
<accession>A0ABQ0UH83</accession>
<organism evidence="1 2">
    <name type="scientific">Pseudoalteromonas atlantica</name>
    <name type="common">Alteromonas atlantica</name>
    <dbReference type="NCBI Taxonomy" id="288"/>
    <lineage>
        <taxon>Bacteria</taxon>
        <taxon>Pseudomonadati</taxon>
        <taxon>Pseudomonadota</taxon>
        <taxon>Gammaproteobacteria</taxon>
        <taxon>Alteromonadales</taxon>
        <taxon>Pseudoalteromonadaceae</taxon>
        <taxon>Pseudoalteromonas</taxon>
    </lineage>
</organism>
<dbReference type="PANTHER" id="PTHR37946">
    <property type="entry name" value="SLL1969 PROTEIN"/>
    <property type="match status" value="1"/>
</dbReference>
<evidence type="ECO:0000313" key="2">
    <source>
        <dbReference type="Proteomes" id="UP000321189"/>
    </source>
</evidence>
<reference evidence="1 2" key="1">
    <citation type="submission" date="2019-07" db="EMBL/GenBank/DDBJ databases">
        <title>Whole genome shotgun sequence of Pseudoalteromonas atlantica NBRC 103033.</title>
        <authorList>
            <person name="Hosoyama A."/>
            <person name="Uohara A."/>
            <person name="Ohji S."/>
            <person name="Ichikawa N."/>
        </authorList>
    </citation>
    <scope>NUCLEOTIDE SEQUENCE [LARGE SCALE GENOMIC DNA]</scope>
    <source>
        <strain evidence="1 2">NBRC 103033</strain>
    </source>
</reference>
<dbReference type="RefSeq" id="WP_138579700.1">
    <property type="nucleotide sequence ID" value="NZ_BJUT01000044.1"/>
</dbReference>
<dbReference type="Proteomes" id="UP000321189">
    <property type="component" value="Unassembled WGS sequence"/>
</dbReference>
<proteinExistence type="predicted"/>
<evidence type="ECO:0008006" key="3">
    <source>
        <dbReference type="Google" id="ProtNLM"/>
    </source>
</evidence>